<comment type="caution">
    <text evidence="5">The sequence shown here is derived from an EMBL/GenBank/DDBJ whole genome shotgun (WGS) entry which is preliminary data.</text>
</comment>
<dbReference type="PANTHER" id="PTHR38033">
    <property type="entry name" value="MEMBRANE PROTEIN-RELATED"/>
    <property type="match status" value="1"/>
</dbReference>
<dbReference type="InterPro" id="IPR038522">
    <property type="entry name" value="T4/T6SS_DotU_sf"/>
</dbReference>
<protein>
    <submittedName>
        <fullName evidence="5">Type VI secretion system protein TssL</fullName>
    </submittedName>
</protein>
<sequence length="456" mass="48006">MAEFEDPFGLREGGGDQGRTRIRPPPRAEPFHRAPRGRSREAEPVAVPPREHPNPLVGAFAALLAFAPELEAALPPEDPETLRTRLLSGVTEARDGAVARGVSLARADAAAWAVAALIDDLALNTPWGGSGDWPRQPLVSTLYGDVDAGTRFFERLEALERHPGRDPDMLRLYVLALELGFRGKYRVPGRAGATSLAAVRAASARALRDPEAAAAPLSPNWQGVVAADRPRRRAVPVWVLFAGALAACALLYIMLSLRLAGQAGALGDLARALPPAARVGIYRPTDDTRPRPAAATTAGGAPVVFDLWESFVAAAPEGLRPALSKGAETPSMLTLVVQWSNPELFQSARATLTRGFEPLLGSIGRVIADNEALIGAVTVVGHTDSVALGAANPLGDNQRLSEARAETVAAILVANGAPAGLVTAEGRAAAEPVASNATREGRALNRRVEIQVRKEP</sequence>
<dbReference type="PANTHER" id="PTHR38033:SF1">
    <property type="entry name" value="DOTU FAMILY TYPE IV_VI SECRETION SYSTEM PROTEIN"/>
    <property type="match status" value="1"/>
</dbReference>
<evidence type="ECO:0000256" key="3">
    <source>
        <dbReference type="SAM" id="Phobius"/>
    </source>
</evidence>
<name>A0A501WGT1_9RHOB</name>
<dbReference type="SUPFAM" id="SSF103088">
    <property type="entry name" value="OmpA-like"/>
    <property type="match status" value="1"/>
</dbReference>
<dbReference type="EMBL" id="VFRP01000017">
    <property type="protein sequence ID" value="TPE49103.1"/>
    <property type="molecule type" value="Genomic_DNA"/>
</dbReference>
<dbReference type="NCBIfam" id="TIGR03349">
    <property type="entry name" value="IV_VI_DotU"/>
    <property type="match status" value="1"/>
</dbReference>
<evidence type="ECO:0000313" key="6">
    <source>
        <dbReference type="Proteomes" id="UP000319255"/>
    </source>
</evidence>
<proteinExistence type="predicted"/>
<dbReference type="Proteomes" id="UP000319255">
    <property type="component" value="Unassembled WGS sequence"/>
</dbReference>
<keyword evidence="6" id="KW-1185">Reference proteome</keyword>
<reference evidence="5 6" key="1">
    <citation type="submission" date="2019-06" db="EMBL/GenBank/DDBJ databases">
        <title>A novel bacterium of genus Amaricoccus, isolated from marine sediment.</title>
        <authorList>
            <person name="Huang H."/>
            <person name="Mo K."/>
            <person name="Hu Y."/>
        </authorList>
    </citation>
    <scope>NUCLEOTIDE SEQUENCE [LARGE SCALE GENOMIC DNA]</scope>
    <source>
        <strain evidence="5 6">HB172011</strain>
    </source>
</reference>
<organism evidence="5 6">
    <name type="scientific">Amaricoccus solimangrovi</name>
    <dbReference type="NCBI Taxonomy" id="2589815"/>
    <lineage>
        <taxon>Bacteria</taxon>
        <taxon>Pseudomonadati</taxon>
        <taxon>Pseudomonadota</taxon>
        <taxon>Alphaproteobacteria</taxon>
        <taxon>Rhodobacterales</taxon>
        <taxon>Paracoccaceae</taxon>
        <taxon>Amaricoccus</taxon>
    </lineage>
</organism>
<dbReference type="GO" id="GO:0016020">
    <property type="term" value="C:membrane"/>
    <property type="evidence" value="ECO:0007669"/>
    <property type="project" value="UniProtKB-UniRule"/>
</dbReference>
<keyword evidence="1 3" id="KW-0472">Membrane</keyword>
<dbReference type="Gene3D" id="3.30.1330.60">
    <property type="entry name" value="OmpA-like domain"/>
    <property type="match status" value="1"/>
</dbReference>
<dbReference type="PROSITE" id="PS51123">
    <property type="entry name" value="OMPA_2"/>
    <property type="match status" value="1"/>
</dbReference>
<feature type="region of interest" description="Disordered" evidence="2">
    <location>
        <begin position="1"/>
        <end position="51"/>
    </location>
</feature>
<dbReference type="OrthoDB" id="345640at2"/>
<evidence type="ECO:0000259" key="4">
    <source>
        <dbReference type="PROSITE" id="PS51123"/>
    </source>
</evidence>
<evidence type="ECO:0000256" key="2">
    <source>
        <dbReference type="SAM" id="MobiDB-lite"/>
    </source>
</evidence>
<dbReference type="Pfam" id="PF09850">
    <property type="entry name" value="DotU"/>
    <property type="match status" value="1"/>
</dbReference>
<dbReference type="Pfam" id="PF00691">
    <property type="entry name" value="OmpA"/>
    <property type="match status" value="1"/>
</dbReference>
<keyword evidence="3" id="KW-1133">Transmembrane helix</keyword>
<dbReference type="CDD" id="cd07185">
    <property type="entry name" value="OmpA_C-like"/>
    <property type="match status" value="1"/>
</dbReference>
<evidence type="ECO:0000256" key="1">
    <source>
        <dbReference type="PROSITE-ProRule" id="PRU00473"/>
    </source>
</evidence>
<keyword evidence="3" id="KW-0812">Transmembrane</keyword>
<gene>
    <name evidence="5" type="ORF">FJM51_15625</name>
</gene>
<dbReference type="InterPro" id="IPR006665">
    <property type="entry name" value="OmpA-like"/>
</dbReference>
<accession>A0A501WGT1</accession>
<dbReference type="InterPro" id="IPR017732">
    <property type="entry name" value="T4/T6SS_DotU"/>
</dbReference>
<feature type="compositionally biased region" description="Basic and acidic residues" evidence="2">
    <location>
        <begin position="38"/>
        <end position="51"/>
    </location>
</feature>
<dbReference type="RefSeq" id="WP_140455076.1">
    <property type="nucleotide sequence ID" value="NZ_VFRP01000017.1"/>
</dbReference>
<feature type="domain" description="OmpA-like" evidence="4">
    <location>
        <begin position="332"/>
        <end position="456"/>
    </location>
</feature>
<dbReference type="Gene3D" id="1.25.40.590">
    <property type="entry name" value="Type IV / VI secretion system, DotU"/>
    <property type="match status" value="1"/>
</dbReference>
<dbReference type="AlphaFoldDB" id="A0A501WGT1"/>
<dbReference type="InterPro" id="IPR036737">
    <property type="entry name" value="OmpA-like_sf"/>
</dbReference>
<feature type="transmembrane region" description="Helical" evidence="3">
    <location>
        <begin position="235"/>
        <end position="255"/>
    </location>
</feature>
<evidence type="ECO:0000313" key="5">
    <source>
        <dbReference type="EMBL" id="TPE49103.1"/>
    </source>
</evidence>